<dbReference type="SUPFAM" id="SSF50084">
    <property type="entry name" value="Myosin S1 fragment, N-terminal domain"/>
    <property type="match status" value="1"/>
</dbReference>
<dbReference type="OrthoDB" id="10055605at2759"/>
<dbReference type="Proteomes" id="UP000270094">
    <property type="component" value="Unassembled WGS sequence"/>
</dbReference>
<evidence type="ECO:0000313" key="5">
    <source>
        <dbReference type="Proteomes" id="UP000270094"/>
    </source>
</evidence>
<accession>A0A3P7JFW8</accession>
<dbReference type="GO" id="GO:0003774">
    <property type="term" value="F:cytoskeletal motor activity"/>
    <property type="evidence" value="ECO:0007669"/>
    <property type="project" value="InterPro"/>
</dbReference>
<keyword evidence="5" id="KW-1185">Reference proteome</keyword>
<dbReference type="GO" id="GO:0016459">
    <property type="term" value="C:myosin complex"/>
    <property type="evidence" value="ECO:0007669"/>
    <property type="project" value="InterPro"/>
</dbReference>
<name>A0A3P7JFW8_STRVU</name>
<dbReference type="InterPro" id="IPR004009">
    <property type="entry name" value="SH3_Myosin"/>
</dbReference>
<dbReference type="InterPro" id="IPR008989">
    <property type="entry name" value="Myosin_S1_N"/>
</dbReference>
<dbReference type="Pfam" id="PF02736">
    <property type="entry name" value="Myosin_N"/>
    <property type="match status" value="1"/>
</dbReference>
<reference evidence="4 5" key="1">
    <citation type="submission" date="2018-11" db="EMBL/GenBank/DDBJ databases">
        <authorList>
            <consortium name="Pathogen Informatics"/>
        </authorList>
    </citation>
    <scope>NUCLEOTIDE SEQUENCE [LARGE SCALE GENOMIC DNA]</scope>
</reference>
<gene>
    <name evidence="4" type="ORF">SVUK_LOCUS14641</name>
</gene>
<evidence type="ECO:0000313" key="4">
    <source>
        <dbReference type="EMBL" id="VDM79643.1"/>
    </source>
</evidence>
<evidence type="ECO:0000259" key="3">
    <source>
        <dbReference type="PROSITE" id="PS51844"/>
    </source>
</evidence>
<feature type="domain" description="Myosin N-terminal SH3-like" evidence="3">
    <location>
        <begin position="40"/>
        <end position="60"/>
    </location>
</feature>
<dbReference type="PROSITE" id="PS51844">
    <property type="entry name" value="SH3_LIKE"/>
    <property type="match status" value="1"/>
</dbReference>
<keyword evidence="2" id="KW-0067">ATP-binding</keyword>
<dbReference type="EMBL" id="UYYB01105873">
    <property type="protein sequence ID" value="VDM79643.1"/>
    <property type="molecule type" value="Genomic_DNA"/>
</dbReference>
<dbReference type="GO" id="GO:0005524">
    <property type="term" value="F:ATP binding"/>
    <property type="evidence" value="ECO:0007669"/>
    <property type="project" value="UniProtKB-KW"/>
</dbReference>
<organism evidence="4 5">
    <name type="scientific">Strongylus vulgaris</name>
    <name type="common">Blood worm</name>
    <dbReference type="NCBI Taxonomy" id="40348"/>
    <lineage>
        <taxon>Eukaryota</taxon>
        <taxon>Metazoa</taxon>
        <taxon>Ecdysozoa</taxon>
        <taxon>Nematoda</taxon>
        <taxon>Chromadorea</taxon>
        <taxon>Rhabditida</taxon>
        <taxon>Rhabditina</taxon>
        <taxon>Rhabditomorpha</taxon>
        <taxon>Strongyloidea</taxon>
        <taxon>Strongylidae</taxon>
        <taxon>Strongylus</taxon>
    </lineage>
</organism>
<evidence type="ECO:0000256" key="1">
    <source>
        <dbReference type="ARBA" id="ARBA00022741"/>
    </source>
</evidence>
<dbReference type="AlphaFoldDB" id="A0A3P7JFW8"/>
<sequence length="60" mass="6938">MRTRQPFSLRREPHMEESDLRYLQVQRAAVADPARASEWAGKKLCWVPHEKDGFVAGSIK</sequence>
<proteinExistence type="predicted"/>
<protein>
    <recommendedName>
        <fullName evidence="3">Myosin N-terminal SH3-like domain-containing protein</fullName>
    </recommendedName>
</protein>
<dbReference type="Gene3D" id="2.30.30.360">
    <property type="entry name" value="Myosin S1 fragment, N-terminal"/>
    <property type="match status" value="1"/>
</dbReference>
<evidence type="ECO:0000256" key="2">
    <source>
        <dbReference type="ARBA" id="ARBA00022840"/>
    </source>
</evidence>
<dbReference type="GO" id="GO:0051015">
    <property type="term" value="F:actin filament binding"/>
    <property type="evidence" value="ECO:0007669"/>
    <property type="project" value="InterPro"/>
</dbReference>
<keyword evidence="1" id="KW-0547">Nucleotide-binding</keyword>